<dbReference type="InterPro" id="IPR000847">
    <property type="entry name" value="LysR_HTH_N"/>
</dbReference>
<evidence type="ECO:0000256" key="2">
    <source>
        <dbReference type="ARBA" id="ARBA00023015"/>
    </source>
</evidence>
<organism evidence="6">
    <name type="scientific">uncultured organism</name>
    <dbReference type="NCBI Taxonomy" id="155900"/>
    <lineage>
        <taxon>unclassified sequences</taxon>
        <taxon>environmental samples</taxon>
    </lineage>
</organism>
<dbReference type="Gene3D" id="3.40.190.10">
    <property type="entry name" value="Periplasmic binding protein-like II"/>
    <property type="match status" value="2"/>
</dbReference>
<evidence type="ECO:0000256" key="1">
    <source>
        <dbReference type="ARBA" id="ARBA00009437"/>
    </source>
</evidence>
<dbReference type="Pfam" id="PF03466">
    <property type="entry name" value="LysR_substrate"/>
    <property type="match status" value="1"/>
</dbReference>
<evidence type="ECO:0000259" key="5">
    <source>
        <dbReference type="PROSITE" id="PS50931"/>
    </source>
</evidence>
<sequence length="295" mass="31886">MRQRTLDLRALQTLVTVADAGSFTTAARQLSYTQSAVSMQLRRLESELGITLLQRGPRTVQPTRQGQEVLGYAREMLRLNGEVWRRIEDREVAGTVRLGIPADYALYLPATLASFAEQYPRVEVEVRSELSETLVARVRAGEIDVAVVTRQPHSPGGTLLRREPLVWVGAPGSTAHAQDPLPLALYPEGTCEFRAAATSRLDDAGRPWRAAYVSQAFAALQSPVSVGLAVGVATPSMLGPGLTVLDPAETGLPALPGVEIALHRSTGRPSVATRRLTELIVSRLRDGSREPDPVA</sequence>
<evidence type="ECO:0000256" key="4">
    <source>
        <dbReference type="ARBA" id="ARBA00023163"/>
    </source>
</evidence>
<keyword evidence="4" id="KW-0804">Transcription</keyword>
<comment type="similarity">
    <text evidence="1">Belongs to the LysR transcriptional regulatory family.</text>
</comment>
<protein>
    <submittedName>
        <fullName evidence="6">HTH-type transcriptional regulator GltC</fullName>
    </submittedName>
</protein>
<dbReference type="InterPro" id="IPR005119">
    <property type="entry name" value="LysR_subst-bd"/>
</dbReference>
<dbReference type="Pfam" id="PF00126">
    <property type="entry name" value="HTH_1"/>
    <property type="match status" value="1"/>
</dbReference>
<dbReference type="PANTHER" id="PTHR30579">
    <property type="entry name" value="TRANSCRIPTIONAL REGULATOR"/>
    <property type="match status" value="1"/>
</dbReference>
<dbReference type="FunFam" id="1.10.10.10:FF:000001">
    <property type="entry name" value="LysR family transcriptional regulator"/>
    <property type="match status" value="1"/>
</dbReference>
<dbReference type="InterPro" id="IPR050176">
    <property type="entry name" value="LTTR"/>
</dbReference>
<dbReference type="InterPro" id="IPR036388">
    <property type="entry name" value="WH-like_DNA-bd_sf"/>
</dbReference>
<evidence type="ECO:0000256" key="3">
    <source>
        <dbReference type="ARBA" id="ARBA00023125"/>
    </source>
</evidence>
<dbReference type="PROSITE" id="PS50931">
    <property type="entry name" value="HTH_LYSR"/>
    <property type="match status" value="1"/>
</dbReference>
<feature type="domain" description="HTH lysR-type" evidence="5">
    <location>
        <begin position="6"/>
        <end position="63"/>
    </location>
</feature>
<dbReference type="Gene3D" id="1.10.10.10">
    <property type="entry name" value="Winged helix-like DNA-binding domain superfamily/Winged helix DNA-binding domain"/>
    <property type="match status" value="1"/>
</dbReference>
<reference evidence="6" key="1">
    <citation type="submission" date="2019-06" db="EMBL/GenBank/DDBJ databases">
        <authorList>
            <person name="Murdoch R.W."/>
            <person name="Fathepure B."/>
        </authorList>
    </citation>
    <scope>NUCLEOTIDE SEQUENCE</scope>
</reference>
<name>A0A5B8RGQ8_9ZZZZ</name>
<dbReference type="PANTHER" id="PTHR30579:SF7">
    <property type="entry name" value="HTH-TYPE TRANSCRIPTIONAL REGULATOR LRHA-RELATED"/>
    <property type="match status" value="1"/>
</dbReference>
<dbReference type="SUPFAM" id="SSF53850">
    <property type="entry name" value="Periplasmic binding protein-like II"/>
    <property type="match status" value="1"/>
</dbReference>
<dbReference type="GO" id="GO:0003700">
    <property type="term" value="F:DNA-binding transcription factor activity"/>
    <property type="evidence" value="ECO:0007669"/>
    <property type="project" value="InterPro"/>
</dbReference>
<accession>A0A5B8RGQ8</accession>
<dbReference type="AlphaFoldDB" id="A0A5B8RGQ8"/>
<gene>
    <name evidence="6" type="primary">gltC_2</name>
    <name evidence="6" type="ORF">KBTEX_03002</name>
</gene>
<dbReference type="PRINTS" id="PR00039">
    <property type="entry name" value="HTHLYSR"/>
</dbReference>
<dbReference type="InterPro" id="IPR036390">
    <property type="entry name" value="WH_DNA-bd_sf"/>
</dbReference>
<dbReference type="SUPFAM" id="SSF46785">
    <property type="entry name" value="Winged helix' DNA-binding domain"/>
    <property type="match status" value="1"/>
</dbReference>
<proteinExistence type="inferred from homology"/>
<dbReference type="EMBL" id="MN079160">
    <property type="protein sequence ID" value="QEA06662.1"/>
    <property type="molecule type" value="Genomic_DNA"/>
</dbReference>
<keyword evidence="2" id="KW-0805">Transcription regulation</keyword>
<evidence type="ECO:0000313" key="6">
    <source>
        <dbReference type="EMBL" id="QEA06662.1"/>
    </source>
</evidence>
<dbReference type="GO" id="GO:0003677">
    <property type="term" value="F:DNA binding"/>
    <property type="evidence" value="ECO:0007669"/>
    <property type="project" value="UniProtKB-KW"/>
</dbReference>
<keyword evidence="3" id="KW-0238">DNA-binding</keyword>